<keyword evidence="4" id="KW-1003">Cell membrane</keyword>
<evidence type="ECO:0000256" key="5">
    <source>
        <dbReference type="ARBA" id="ARBA00022692"/>
    </source>
</evidence>
<dbReference type="SUPFAM" id="SSF161098">
    <property type="entry name" value="MetI-like"/>
    <property type="match status" value="1"/>
</dbReference>
<keyword evidence="3 8" id="KW-0813">Transport</keyword>
<comment type="subcellular location">
    <subcellularLocation>
        <location evidence="1 8">Cell membrane</location>
        <topology evidence="1 8">Multi-pass membrane protein</topology>
    </subcellularLocation>
</comment>
<feature type="domain" description="ABC transmembrane type-1" evidence="9">
    <location>
        <begin position="81"/>
        <end position="288"/>
    </location>
</feature>
<evidence type="ECO:0000256" key="4">
    <source>
        <dbReference type="ARBA" id="ARBA00022475"/>
    </source>
</evidence>
<evidence type="ECO:0000256" key="3">
    <source>
        <dbReference type="ARBA" id="ARBA00022448"/>
    </source>
</evidence>
<evidence type="ECO:0000256" key="2">
    <source>
        <dbReference type="ARBA" id="ARBA00007069"/>
    </source>
</evidence>
<dbReference type="Pfam" id="PF00528">
    <property type="entry name" value="BPD_transp_1"/>
    <property type="match status" value="1"/>
</dbReference>
<feature type="transmembrane region" description="Helical" evidence="8">
    <location>
        <begin position="272"/>
        <end position="291"/>
    </location>
</feature>
<protein>
    <submittedName>
        <fullName evidence="10">ABC transporter permease</fullName>
    </submittedName>
</protein>
<proteinExistence type="inferred from homology"/>
<dbReference type="Proteomes" id="UP001172687">
    <property type="component" value="Unassembled WGS sequence"/>
</dbReference>
<gene>
    <name evidence="10" type="ORF">QYF68_01725</name>
</gene>
<name>A0ABT8H703_MYCAO</name>
<dbReference type="PROSITE" id="PS50928">
    <property type="entry name" value="ABC_TM1"/>
    <property type="match status" value="1"/>
</dbReference>
<organism evidence="10 11">
    <name type="scientific">Mycolicibacterium austroafricanum</name>
    <name type="common">Mycobacterium austroafricanum</name>
    <dbReference type="NCBI Taxonomy" id="39687"/>
    <lineage>
        <taxon>Bacteria</taxon>
        <taxon>Bacillati</taxon>
        <taxon>Actinomycetota</taxon>
        <taxon>Actinomycetes</taxon>
        <taxon>Mycobacteriales</taxon>
        <taxon>Mycobacteriaceae</taxon>
        <taxon>Mycolicibacterium</taxon>
    </lineage>
</organism>
<evidence type="ECO:0000256" key="7">
    <source>
        <dbReference type="ARBA" id="ARBA00023136"/>
    </source>
</evidence>
<comment type="caution">
    <text evidence="10">The sequence shown here is derived from an EMBL/GenBank/DDBJ whole genome shotgun (WGS) entry which is preliminary data.</text>
</comment>
<keyword evidence="6 8" id="KW-1133">Transmembrane helix</keyword>
<dbReference type="RefSeq" id="WP_234935552.1">
    <property type="nucleotide sequence ID" value="NZ_CP070380.1"/>
</dbReference>
<feature type="transmembrane region" description="Helical" evidence="8">
    <location>
        <begin position="215"/>
        <end position="235"/>
    </location>
</feature>
<accession>A0ABT8H703</accession>
<evidence type="ECO:0000313" key="10">
    <source>
        <dbReference type="EMBL" id="MDN4516543.1"/>
    </source>
</evidence>
<evidence type="ECO:0000256" key="6">
    <source>
        <dbReference type="ARBA" id="ARBA00022989"/>
    </source>
</evidence>
<dbReference type="Gene3D" id="1.10.3720.10">
    <property type="entry name" value="MetI-like"/>
    <property type="match status" value="1"/>
</dbReference>
<feature type="transmembrane region" description="Helical" evidence="8">
    <location>
        <begin position="26"/>
        <end position="56"/>
    </location>
</feature>
<evidence type="ECO:0000259" key="9">
    <source>
        <dbReference type="PROSITE" id="PS50928"/>
    </source>
</evidence>
<feature type="transmembrane region" description="Helical" evidence="8">
    <location>
        <begin position="76"/>
        <end position="104"/>
    </location>
</feature>
<dbReference type="EMBL" id="JAUHTC010000007">
    <property type="protein sequence ID" value="MDN4516543.1"/>
    <property type="molecule type" value="Genomic_DNA"/>
</dbReference>
<reference evidence="10" key="1">
    <citation type="submission" date="2023-07" db="EMBL/GenBank/DDBJ databases">
        <title>Degradation of tert-butanol by M. austroafricanum TBA100.</title>
        <authorList>
            <person name="Helbich S."/>
            <person name="Vainshtein Y."/>
        </authorList>
    </citation>
    <scope>NUCLEOTIDE SEQUENCE</scope>
    <source>
        <strain evidence="10">TBA100</strain>
    </source>
</reference>
<evidence type="ECO:0000313" key="11">
    <source>
        <dbReference type="Proteomes" id="UP001172687"/>
    </source>
</evidence>
<keyword evidence="5 8" id="KW-0812">Transmembrane</keyword>
<dbReference type="InterPro" id="IPR000515">
    <property type="entry name" value="MetI-like"/>
</dbReference>
<evidence type="ECO:0000256" key="1">
    <source>
        <dbReference type="ARBA" id="ARBA00004651"/>
    </source>
</evidence>
<sequence>MQLEAPEVATVERGGPARRRGRWLPAAYLTGPMTVLVLLVLVPMVILFLISLGMAVSRGQSVWSLEAYVSILTEPLYRKIAVTTIFIATSAMVVQLVIGVPLAYVMAFRAGRFEVPLLLGLVVLDELNPVVRVYAWRMLLGRNGIINKFLELIGVIDQPIDALLFNQGTVIVVLSTGWITYTVIPLYAAMKAIDPALFQAAADLGAGWWTMTRRILLPLAAPGIFVAVLLVYIPLFTDFATPTLVGGTSGYMLGQAVNDLILEQGDLARGAALSNLLLLASGIVAAIAFRLSRINRLD</sequence>
<evidence type="ECO:0000256" key="8">
    <source>
        <dbReference type="RuleBase" id="RU363032"/>
    </source>
</evidence>
<dbReference type="CDD" id="cd06261">
    <property type="entry name" value="TM_PBP2"/>
    <property type="match status" value="1"/>
</dbReference>
<dbReference type="InterPro" id="IPR035906">
    <property type="entry name" value="MetI-like_sf"/>
</dbReference>
<keyword evidence="7 8" id="KW-0472">Membrane</keyword>
<comment type="similarity">
    <text evidence="2">Belongs to the binding-protein-dependent transport system permease family. CysTW subfamily.</text>
</comment>
<keyword evidence="11" id="KW-1185">Reference proteome</keyword>
<dbReference type="PANTHER" id="PTHR42929">
    <property type="entry name" value="INNER MEMBRANE ABC TRANSPORTER PERMEASE PROTEIN YDCU-RELATED-RELATED"/>
    <property type="match status" value="1"/>
</dbReference>
<dbReference type="PANTHER" id="PTHR42929:SF1">
    <property type="entry name" value="INNER MEMBRANE ABC TRANSPORTER PERMEASE PROTEIN YDCU-RELATED"/>
    <property type="match status" value="1"/>
</dbReference>